<organism evidence="2 3">
    <name type="scientific">Candidatus Kaiserbacteria bacterium RIFCSPHIGHO2_01_FULL_53_29</name>
    <dbReference type="NCBI Taxonomy" id="1798480"/>
    <lineage>
        <taxon>Bacteria</taxon>
        <taxon>Candidatus Kaiseribacteriota</taxon>
    </lineage>
</organism>
<evidence type="ECO:0000259" key="1">
    <source>
        <dbReference type="SMART" id="SM00849"/>
    </source>
</evidence>
<proteinExistence type="predicted"/>
<reference evidence="2 3" key="1">
    <citation type="journal article" date="2016" name="Nat. Commun.">
        <title>Thousands of microbial genomes shed light on interconnected biogeochemical processes in an aquifer system.</title>
        <authorList>
            <person name="Anantharaman K."/>
            <person name="Brown C.T."/>
            <person name="Hug L.A."/>
            <person name="Sharon I."/>
            <person name="Castelle C.J."/>
            <person name="Probst A.J."/>
            <person name="Thomas B.C."/>
            <person name="Singh A."/>
            <person name="Wilkins M.J."/>
            <person name="Karaoz U."/>
            <person name="Brodie E.L."/>
            <person name="Williams K.H."/>
            <person name="Hubbard S.S."/>
            <person name="Banfield J.F."/>
        </authorList>
    </citation>
    <scope>NUCLEOTIDE SEQUENCE [LARGE SCALE GENOMIC DNA]</scope>
</reference>
<dbReference type="Proteomes" id="UP000176863">
    <property type="component" value="Unassembled WGS sequence"/>
</dbReference>
<dbReference type="Gene3D" id="3.60.15.10">
    <property type="entry name" value="Ribonuclease Z/Hydroxyacylglutathione hydrolase-like"/>
    <property type="match status" value="1"/>
</dbReference>
<dbReference type="InterPro" id="IPR001279">
    <property type="entry name" value="Metallo-B-lactamas"/>
</dbReference>
<comment type="caution">
    <text evidence="2">The sequence shown here is derived from an EMBL/GenBank/DDBJ whole genome shotgun (WGS) entry which is preliminary data.</text>
</comment>
<dbReference type="Pfam" id="PF12706">
    <property type="entry name" value="Lactamase_B_2"/>
    <property type="match status" value="1"/>
</dbReference>
<protein>
    <recommendedName>
        <fullName evidence="1">Metallo-beta-lactamase domain-containing protein</fullName>
    </recommendedName>
</protein>
<dbReference type="STRING" id="1798480.A2851_01440"/>
<name>A0A1F6CXJ8_9BACT</name>
<dbReference type="PANTHER" id="PTHR42663">
    <property type="entry name" value="HYDROLASE C777.06C-RELATED-RELATED"/>
    <property type="match status" value="1"/>
</dbReference>
<accession>A0A1F6CXJ8</accession>
<feature type="domain" description="Metallo-beta-lactamase" evidence="1">
    <location>
        <begin position="21"/>
        <end position="168"/>
    </location>
</feature>
<dbReference type="InterPro" id="IPR036866">
    <property type="entry name" value="RibonucZ/Hydroxyglut_hydro"/>
</dbReference>
<evidence type="ECO:0000313" key="2">
    <source>
        <dbReference type="EMBL" id="OGG53837.1"/>
    </source>
</evidence>
<dbReference type="SMART" id="SM00849">
    <property type="entry name" value="Lactamase_B"/>
    <property type="match status" value="1"/>
</dbReference>
<dbReference type="SUPFAM" id="SSF56281">
    <property type="entry name" value="Metallo-hydrolase/oxidoreductase"/>
    <property type="match status" value="1"/>
</dbReference>
<dbReference type="PANTHER" id="PTHR42663:SF6">
    <property type="entry name" value="HYDROLASE C777.06C-RELATED"/>
    <property type="match status" value="1"/>
</dbReference>
<dbReference type="AlphaFoldDB" id="A0A1F6CXJ8"/>
<gene>
    <name evidence="2" type="ORF">A2851_01440</name>
</gene>
<evidence type="ECO:0000313" key="3">
    <source>
        <dbReference type="Proteomes" id="UP000176863"/>
    </source>
</evidence>
<sequence length="227" mass="25673">MKIEILGTRGEIPASAPRYRNHSGVLVDGKILFDLGEAKFLRRKSKNIFITHLHPDHAVFVRNPMALSDVHVYAPEQSRSPFITIAKPVTIGACRVRPIPTHHSSKVKSCAYLIESGQKRVLYTGDIVWMDKKYRSRLGRLDCVVTEASYVREGGLVRRDKTGRLYGHAGIPNIIRMFESHTNKFILTHFGSWFFKDVKGSHKRIAALGEKYGVKLIVAHDGMTFTM</sequence>
<dbReference type="EMBL" id="MFKT01000008">
    <property type="protein sequence ID" value="OGG53837.1"/>
    <property type="molecule type" value="Genomic_DNA"/>
</dbReference>